<evidence type="ECO:0000313" key="3">
    <source>
        <dbReference type="EMBL" id="VVC36348.1"/>
    </source>
</evidence>
<feature type="region of interest" description="Disordered" evidence="1">
    <location>
        <begin position="714"/>
        <end position="745"/>
    </location>
</feature>
<keyword evidence="2" id="KW-0812">Transmembrane</keyword>
<keyword evidence="2" id="KW-0472">Membrane</keyword>
<name>A0A5E4N181_9HEMI</name>
<feature type="region of interest" description="Disordered" evidence="1">
    <location>
        <begin position="1425"/>
        <end position="1455"/>
    </location>
</feature>
<proteinExistence type="predicted"/>
<feature type="compositionally biased region" description="Polar residues" evidence="1">
    <location>
        <begin position="249"/>
        <end position="263"/>
    </location>
</feature>
<keyword evidence="2" id="KW-1133">Transmembrane helix</keyword>
<evidence type="ECO:0000313" key="4">
    <source>
        <dbReference type="Proteomes" id="UP000325440"/>
    </source>
</evidence>
<organism evidence="3 4">
    <name type="scientific">Cinara cedri</name>
    <dbReference type="NCBI Taxonomy" id="506608"/>
    <lineage>
        <taxon>Eukaryota</taxon>
        <taxon>Metazoa</taxon>
        <taxon>Ecdysozoa</taxon>
        <taxon>Arthropoda</taxon>
        <taxon>Hexapoda</taxon>
        <taxon>Insecta</taxon>
        <taxon>Pterygota</taxon>
        <taxon>Neoptera</taxon>
        <taxon>Paraneoptera</taxon>
        <taxon>Hemiptera</taxon>
        <taxon>Sternorrhyncha</taxon>
        <taxon>Aphidomorpha</taxon>
        <taxon>Aphidoidea</taxon>
        <taxon>Aphididae</taxon>
        <taxon>Lachninae</taxon>
        <taxon>Cinara</taxon>
    </lineage>
</organism>
<gene>
    <name evidence="3" type="ORF">CINCED_3A023707</name>
</gene>
<dbReference type="EMBL" id="CABPRJ010001432">
    <property type="protein sequence ID" value="VVC36348.1"/>
    <property type="molecule type" value="Genomic_DNA"/>
</dbReference>
<evidence type="ECO:0008006" key="5">
    <source>
        <dbReference type="Google" id="ProtNLM"/>
    </source>
</evidence>
<evidence type="ECO:0000256" key="2">
    <source>
        <dbReference type="SAM" id="Phobius"/>
    </source>
</evidence>
<accession>A0A5E4N181</accession>
<feature type="region of interest" description="Disordered" evidence="1">
    <location>
        <begin position="249"/>
        <end position="274"/>
    </location>
</feature>
<feature type="transmembrane region" description="Helical" evidence="2">
    <location>
        <begin position="1936"/>
        <end position="1953"/>
    </location>
</feature>
<sequence>MEPLMPSEIARLVYGYLKENKNDDAAENFLKCSPYLTECYQMFKANRRFNLNVNGFKLLDILDLFGTMCSMINERTSEVYQSKTLIEKLQYLLDVNPLPIKKDKCTETELIMVDKFAGNDDEINTENKNKNIETNKSISEVLEIPSFNDMVSCNLSKIEEFDIVNNKTNINSEKSQSTQSSSCLPSTTQVIDNVTTPNFSIIKKNEPHTIEFNEQNCSTPAKPIEETINSIKPTIQFSPIDIHNQFAHNQSKSQQIPQTTSLESMPGLSKDNDPKDNSVVIDTGELVDTFLNDKSLLEKIADTINKSMDAQKKVGDVDENSILNTTLEKALDSTQSDPHVKNILDEFLVFNVENRDDGKKKIINNQQNSIKSRLRSAKKKGQSNIDDIPSKSKKNNLNTVKHIHHSSNEDNVNIDKNILLIHDGNLKTSFFESYDLLSNQIILQPNNSSIGQSFHLNKEEDCLSKTNYVKITQKMASMLQTEEDCLNKTNYVKIAPKITPMLKTLQAPEKCIFPKRKRRLNEFDVVRSQFKKGNITFVQPPKESVQPTKSIIIEVPNQNSFETQNDSKKDTIKVPEVSNVSSIVKDTVLLDDTPDDRTKPPKNRSLSTPRRRSTHIRCLDFSTPQPKNNNRDQARSKLLFDTPKRYEKILEVPSASPLPKLQADWGSVNGFESIVKKETTTDWDTDIRNMVGAGILTSDADRSKMRKKKIPRKKIKSQNDKINSEFDEQNELQIDGTSKPKDSENLYDVNKQNCIGSLLDDKISSKDQSEFSIPLKISDEVTELCNEQLSTKSNSSKGLNGSTFLKPQNEFPISLKTLDKVTELHKEPLSIKSDSLKSFNKQLSIGSNFLNSVNDSNLLKIKSDFSISLETPDKVTELPTKSNSLDSFTEQLPIKSNFSNNFNDSNLLETRSEFPISLDTPDKVTELNKIKSPIKSDFINSLDDSNMLKTQNEFLISLETPDKVTELFKEKPPIESDSSMKSFNNEKPLEKIIEFPIISLETPDKVTELYQEQLLIKLDSSKSSYDKKSLEKQSNELSIPQNTSNKITELCHKQLDVVSDSLKSSYTIQNKLEQSQINVKEQENNLNKSKTLDEIDKATTTYNSKLVTAVNPSELTNKNQVKDPKCSETLNHFKYLKPSTNEQPENNSNESTENLKKQLLVDLNETNYSKKLNTPEEVIQNQPIEHNLVETPYKCDDAAVDVPETPISKLLREYDPSKLITPLHSTPYHYDDSTETPLTKVFRETAFLNRPPISPFPPTPGNSRSVDTLIVPLDQDCSKTSVNDKIHSLKEFPTQLSQTTNNNKPLVKKKKVKVKPSPSITKPKLSVKSKSKTDLKGKTIEAKISQVYESVKVELFGSEISSSLSVDELVNITEQPKQLSMNKKKEEKKSGFKPIPKRKSIQSASIGIGESHFLKELDPKINKSLTDEQNENNSIGKSKNILKTKQSNKSKKSMVHFDDPVEKSYFSSTNIVSSAPNTIVSNKIQKQNLTNEKSENLIGLSRYLNIPVKLTENNSKKILLKTIEPEKKNSKLKNFDSTIKYSKIANENSPEMSSDFINISKTHNNSNQQNKLSAICSIDRNKMSDKQDNITFNKSNTSMESISIDTRTSDKSNQPESTSISCNNSMNNISFISVIRSDELAPVTKVFDLTNNLEYLKKPKAFEISTDDSKQMVGYLNLSDFITLFSLQTSNNVLPSSNTITSPFVTKKIHEKEAGELEDDDNNFLPVTSTPKDTVKKIEDKQCKEKQSKISDVTHVKEAGKLEDNGDILISVTSTPKDVAVKKNENKLCRERRSPSFWENSVHVNYRNKYKDDRHKESYRWQKTNYRDRYDKKYWPSKLRHNDDRSQYDSNSRFHYASIKREFRDEERRSRDYRDYNIYDKRKGRDRIEDSKRILPNDTQIWPRSEDSFKKVLKRPADRSDHYKVSSSIYIYVKDFLHIINLIFGFFFLNLFYSI</sequence>
<dbReference type="OrthoDB" id="6287635at2759"/>
<feature type="compositionally biased region" description="Basic residues" evidence="1">
    <location>
        <begin position="1440"/>
        <end position="1454"/>
    </location>
</feature>
<feature type="region of interest" description="Disordered" evidence="1">
    <location>
        <begin position="1377"/>
        <end position="1396"/>
    </location>
</feature>
<feature type="region of interest" description="Disordered" evidence="1">
    <location>
        <begin position="1601"/>
        <end position="1620"/>
    </location>
</feature>
<feature type="region of interest" description="Disordered" evidence="1">
    <location>
        <begin position="1307"/>
        <end position="1328"/>
    </location>
</feature>
<feature type="region of interest" description="Disordered" evidence="1">
    <location>
        <begin position="588"/>
        <end position="615"/>
    </location>
</feature>
<reference evidence="3 4" key="1">
    <citation type="submission" date="2019-08" db="EMBL/GenBank/DDBJ databases">
        <authorList>
            <person name="Alioto T."/>
            <person name="Alioto T."/>
            <person name="Gomez Garrido J."/>
        </authorList>
    </citation>
    <scope>NUCLEOTIDE SEQUENCE [LARGE SCALE GENOMIC DNA]</scope>
</reference>
<feature type="compositionally biased region" description="Polar residues" evidence="1">
    <location>
        <begin position="1601"/>
        <end position="1616"/>
    </location>
</feature>
<keyword evidence="4" id="KW-1185">Reference proteome</keyword>
<dbReference type="Proteomes" id="UP000325440">
    <property type="component" value="Unassembled WGS sequence"/>
</dbReference>
<feature type="compositionally biased region" description="Low complexity" evidence="1">
    <location>
        <begin position="1315"/>
        <end position="1324"/>
    </location>
</feature>
<protein>
    <recommendedName>
        <fullName evidence="5">LisH domain-containing protein</fullName>
    </recommendedName>
</protein>
<evidence type="ECO:0000256" key="1">
    <source>
        <dbReference type="SAM" id="MobiDB-lite"/>
    </source>
</evidence>